<dbReference type="Gene3D" id="2.10.109.10">
    <property type="entry name" value="Umud Fragment, subunit A"/>
    <property type="match status" value="1"/>
</dbReference>
<evidence type="ECO:0000313" key="4">
    <source>
        <dbReference type="Proteomes" id="UP000254618"/>
    </source>
</evidence>
<evidence type="ECO:0000313" key="3">
    <source>
        <dbReference type="Proteomes" id="UP000190777"/>
    </source>
</evidence>
<reference evidence="1 3" key="1">
    <citation type="submission" date="2017-03" db="EMBL/GenBank/DDBJ databases">
        <title>Draft genome sequence of Moraxella equi CCUG 4950T type strain.</title>
        <authorList>
            <person name="Salva-Serra F."/>
            <person name="Engstrom-Jakobsson H."/>
            <person name="Thorell K."/>
            <person name="Jaen-Luchoro D."/>
            <person name="Gonzales-Siles L."/>
            <person name="Karlsson R."/>
            <person name="Yazdan S."/>
            <person name="Boulund F."/>
            <person name="Johnning A."/>
            <person name="Engstrand L."/>
            <person name="Kristiansson E."/>
            <person name="Moore E."/>
        </authorList>
    </citation>
    <scope>NUCLEOTIDE SEQUENCE [LARGE SCALE GENOMIC DNA]</scope>
    <source>
        <strain evidence="1 3">CCUG 4950</strain>
    </source>
</reference>
<dbReference type="EMBL" id="MXAP01000160">
    <property type="protein sequence ID" value="OPH33752.1"/>
    <property type="molecule type" value="Genomic_DNA"/>
</dbReference>
<dbReference type="AlphaFoldDB" id="A0A378QRX2"/>
<evidence type="ECO:0000313" key="2">
    <source>
        <dbReference type="EMBL" id="STZ03615.1"/>
    </source>
</evidence>
<keyword evidence="3" id="KW-1185">Reference proteome</keyword>
<dbReference type="Proteomes" id="UP000254618">
    <property type="component" value="Unassembled WGS sequence"/>
</dbReference>
<evidence type="ECO:0000313" key="1">
    <source>
        <dbReference type="EMBL" id="OPH33752.1"/>
    </source>
</evidence>
<reference evidence="2 4" key="2">
    <citation type="submission" date="2018-06" db="EMBL/GenBank/DDBJ databases">
        <authorList>
            <consortium name="Pathogen Informatics"/>
            <person name="Doyle S."/>
        </authorList>
    </citation>
    <scope>NUCLEOTIDE SEQUENCE [LARGE SCALE GENOMIC DNA]</scope>
    <source>
        <strain evidence="2 4">NCTC11012</strain>
    </source>
</reference>
<evidence type="ECO:0008006" key="5">
    <source>
        <dbReference type="Google" id="ProtNLM"/>
    </source>
</evidence>
<dbReference type="SUPFAM" id="SSF51306">
    <property type="entry name" value="LexA/Signal peptidase"/>
    <property type="match status" value="1"/>
</dbReference>
<dbReference type="EMBL" id="UGQF01000001">
    <property type="protein sequence ID" value="STZ03615.1"/>
    <property type="molecule type" value="Genomic_DNA"/>
</dbReference>
<name>A0A378QRX2_9GAMM</name>
<organism evidence="2 4">
    <name type="scientific">Moraxella equi</name>
    <dbReference type="NCBI Taxonomy" id="60442"/>
    <lineage>
        <taxon>Bacteria</taxon>
        <taxon>Pseudomonadati</taxon>
        <taxon>Pseudomonadota</taxon>
        <taxon>Gammaproteobacteria</taxon>
        <taxon>Moraxellales</taxon>
        <taxon>Moraxellaceae</taxon>
        <taxon>Moraxella</taxon>
    </lineage>
</organism>
<proteinExistence type="predicted"/>
<sequence>MIRIGEQLYVKRTQWLPTGLRLISDNTIYDPIDLSKADLDSSDIEVYGQVVHISYDLPH</sequence>
<dbReference type="InterPro" id="IPR036286">
    <property type="entry name" value="LexA/Signal_pep-like_sf"/>
</dbReference>
<protein>
    <recommendedName>
        <fullName evidence="5">Peptidase S24/S26A/S26B/S26C domain-containing protein</fullName>
    </recommendedName>
</protein>
<dbReference type="Proteomes" id="UP000190777">
    <property type="component" value="Unassembled WGS sequence"/>
</dbReference>
<accession>A0A378QRX2</accession>
<gene>
    <name evidence="1" type="ORF">B5J93_12620</name>
    <name evidence="2" type="ORF">NCTC11012_01869</name>
</gene>